<evidence type="ECO:0000313" key="2">
    <source>
        <dbReference type="EMBL" id="BAL76791.1"/>
    </source>
</evidence>
<evidence type="ECO:0000256" key="1">
    <source>
        <dbReference type="SAM" id="Coils"/>
    </source>
</evidence>
<dbReference type="Proteomes" id="UP000007886">
    <property type="component" value="Chromosome"/>
</dbReference>
<name>A0AAI8MEB4_9BRAD</name>
<dbReference type="PANTHER" id="PTHR30367:SF12">
    <property type="entry name" value="P-HYDROXYBENZOIC ACID EFFLUX PUMP SUBUNIT AAEA"/>
    <property type="match status" value="1"/>
</dbReference>
<dbReference type="InterPro" id="IPR050393">
    <property type="entry name" value="MFP_Efflux_Pump"/>
</dbReference>
<reference evidence="2 3" key="1">
    <citation type="journal article" date="2012" name="Microbes Environ.">
        <title>Complete genome sequence of Bradyrhizobium sp. S23321: insights into symbiosis evolution in soil oligotrophs.</title>
        <authorList>
            <person name="Okubo T."/>
            <person name="Tsukui T."/>
            <person name="Maita H."/>
            <person name="Okamoto S."/>
            <person name="Oshima K."/>
            <person name="Fujisawa T."/>
            <person name="Saito A."/>
            <person name="Futamata H."/>
            <person name="Hattori R."/>
            <person name="Shimomura Y."/>
            <person name="Haruta S."/>
            <person name="Morimoto S."/>
            <person name="Wang Y."/>
            <person name="Sakai Y."/>
            <person name="Hattori M."/>
            <person name="Aizawa S."/>
            <person name="Nagashima K.V.P."/>
            <person name="Masuda S."/>
            <person name="Hattori T."/>
            <person name="Yamashita A."/>
            <person name="Bao Z."/>
            <person name="Hayatsu M."/>
            <person name="Kajiya-Kanegae H."/>
            <person name="Yoshinaga I."/>
            <person name="Sakamoto K."/>
            <person name="Toyota K."/>
            <person name="Nakao M."/>
            <person name="Kohara M."/>
            <person name="Anda M."/>
            <person name="Niwa R."/>
            <person name="Jung-Hwan P."/>
            <person name="Sameshima-Saito R."/>
            <person name="Tokuda S."/>
            <person name="Yamamoto S."/>
            <person name="Yamamoto S."/>
            <person name="Yokoyama T."/>
            <person name="Akutsu T."/>
            <person name="Nakamura Y."/>
            <person name="Nakahira-Yanaka Y."/>
            <person name="Takada Hoshino Y."/>
            <person name="Hirakawa H."/>
            <person name="Mitsui H."/>
            <person name="Terasawa K."/>
            <person name="Itakura M."/>
            <person name="Sato S."/>
            <person name="Ikeda-Ohtsubo W."/>
            <person name="Sakakura N."/>
            <person name="Kaminuma E."/>
            <person name="Minamisawa K."/>
        </authorList>
    </citation>
    <scope>NUCLEOTIDE SEQUENCE [LARGE SCALE GENOMIC DNA]</scope>
    <source>
        <strain evidence="2 3">S23321</strain>
    </source>
</reference>
<sequence>MFELMFCSLLTILPDYLYRRYVQGKRFGKEITFFSIWYELRWGITGCLMLTVSLITMIFYFHPTTSNATLYFRTVPILPEGSGRVADVKVGFSAPVKKGDVLFTLDASKQQAAVETARRKIAEVDATMQSAQADVVKAEAQIGEAKANYQQAKDELDVKIDLQRRNPGIVPQRDIEKLQVLVDQRQSGIDAATAARQSAALQVSTSLPAQKASAEAVLDQAQVDLDKTQVRAGIDGRVEQFLVRPGDVVNQLMRPAGILIPAEAGRSVLQAGFGQIEAQVMKTGMVAEATCISKPWVIIPMVITTVQDYIAAGQFRSGEQLLEAQNAVRPGTILVFLEPLYKGGLEGVTPGSSCIVNAYTSNHEEIAARDTPTSRKIALHVVDGVGLVHALLLRIQALLLPIQTLVLSGH</sequence>
<dbReference type="EMBL" id="AP012279">
    <property type="protein sequence ID" value="BAL76791.1"/>
    <property type="molecule type" value="Genomic_DNA"/>
</dbReference>
<proteinExistence type="predicted"/>
<keyword evidence="3" id="KW-1185">Reference proteome</keyword>
<dbReference type="AlphaFoldDB" id="A0AAI8MEB4"/>
<accession>A0AAI8MEB4</accession>
<dbReference type="KEGG" id="brs:S23_35920"/>
<protein>
    <recommendedName>
        <fullName evidence="4">HlyD family secretion protein</fullName>
    </recommendedName>
</protein>
<dbReference type="Gene3D" id="1.10.287.470">
    <property type="entry name" value="Helix hairpin bin"/>
    <property type="match status" value="2"/>
</dbReference>
<dbReference type="Gene3D" id="2.40.50.100">
    <property type="match status" value="2"/>
</dbReference>
<dbReference type="RefSeq" id="WP_015686081.1">
    <property type="nucleotide sequence ID" value="NC_017082.1"/>
</dbReference>
<dbReference type="PANTHER" id="PTHR30367">
    <property type="entry name" value="P-HYDROXYBENZOIC ACID EFFLUX PUMP SUBUNIT AAEA-RELATED"/>
    <property type="match status" value="1"/>
</dbReference>
<gene>
    <name evidence="2" type="ORF">S23_35920</name>
</gene>
<evidence type="ECO:0000313" key="3">
    <source>
        <dbReference type="Proteomes" id="UP000007886"/>
    </source>
</evidence>
<feature type="coiled-coil region" evidence="1">
    <location>
        <begin position="114"/>
        <end position="166"/>
    </location>
</feature>
<keyword evidence="1" id="KW-0175">Coiled coil</keyword>
<organism evidence="2 3">
    <name type="scientific">Bradyrhizobium cosmicum</name>
    <dbReference type="NCBI Taxonomy" id="1404864"/>
    <lineage>
        <taxon>Bacteria</taxon>
        <taxon>Pseudomonadati</taxon>
        <taxon>Pseudomonadota</taxon>
        <taxon>Alphaproteobacteria</taxon>
        <taxon>Hyphomicrobiales</taxon>
        <taxon>Nitrobacteraceae</taxon>
        <taxon>Bradyrhizobium</taxon>
    </lineage>
</organism>
<dbReference type="SUPFAM" id="SSF111369">
    <property type="entry name" value="HlyD-like secretion proteins"/>
    <property type="match status" value="2"/>
</dbReference>
<evidence type="ECO:0008006" key="4">
    <source>
        <dbReference type="Google" id="ProtNLM"/>
    </source>
</evidence>